<dbReference type="AlphaFoldDB" id="A0A4U1CNV4"/>
<comment type="similarity">
    <text evidence="2">Belongs to the FPG family.</text>
</comment>
<dbReference type="PANTHER" id="PTHR22993:SF9">
    <property type="entry name" value="FORMAMIDOPYRIMIDINE-DNA GLYCOSYLASE"/>
    <property type="match status" value="1"/>
</dbReference>
<dbReference type="Pfam" id="PF01149">
    <property type="entry name" value="Fapy_DNA_glyco"/>
    <property type="match status" value="1"/>
</dbReference>
<evidence type="ECO:0000256" key="6">
    <source>
        <dbReference type="ARBA" id="ARBA00023204"/>
    </source>
</evidence>
<keyword evidence="6" id="KW-0234">DNA repair</keyword>
<keyword evidence="8" id="KW-0511">Multifunctional enzyme</keyword>
<evidence type="ECO:0000256" key="4">
    <source>
        <dbReference type="ARBA" id="ARBA00022801"/>
    </source>
</evidence>
<dbReference type="PANTHER" id="PTHR22993">
    <property type="entry name" value="FORMAMIDOPYRIMIDINE-DNA GLYCOSYLASE"/>
    <property type="match status" value="1"/>
</dbReference>
<evidence type="ECO:0000256" key="7">
    <source>
        <dbReference type="ARBA" id="ARBA00023239"/>
    </source>
</evidence>
<dbReference type="GO" id="GO:0008534">
    <property type="term" value="F:oxidized purine nucleobase lesion DNA N-glycosylase activity"/>
    <property type="evidence" value="ECO:0007669"/>
    <property type="project" value="UniProtKB-EC"/>
</dbReference>
<dbReference type="SMART" id="SM00898">
    <property type="entry name" value="Fapy_DNA_glyco"/>
    <property type="match status" value="1"/>
</dbReference>
<evidence type="ECO:0000256" key="8">
    <source>
        <dbReference type="ARBA" id="ARBA00023268"/>
    </source>
</evidence>
<dbReference type="InterPro" id="IPR010979">
    <property type="entry name" value="Ribosomal_uS13-like_H2TH"/>
</dbReference>
<comment type="caution">
    <text evidence="11">The sequence shown here is derived from an EMBL/GenBank/DDBJ whole genome shotgun (WGS) entry which is preliminary data.</text>
</comment>
<dbReference type="OrthoDB" id="9800855at2"/>
<dbReference type="GO" id="GO:0003684">
    <property type="term" value="F:damaged DNA binding"/>
    <property type="evidence" value="ECO:0007669"/>
    <property type="project" value="InterPro"/>
</dbReference>
<evidence type="ECO:0000256" key="3">
    <source>
        <dbReference type="ARBA" id="ARBA00022763"/>
    </source>
</evidence>
<dbReference type="InterPro" id="IPR035937">
    <property type="entry name" value="FPG_N"/>
</dbReference>
<dbReference type="SUPFAM" id="SSF81624">
    <property type="entry name" value="N-terminal domain of MutM-like DNA repair proteins"/>
    <property type="match status" value="1"/>
</dbReference>
<keyword evidence="9" id="KW-0326">Glycosidase</keyword>
<keyword evidence="12" id="KW-1185">Reference proteome</keyword>
<dbReference type="SUPFAM" id="SSF46946">
    <property type="entry name" value="S13-like H2TH domain"/>
    <property type="match status" value="1"/>
</dbReference>
<protein>
    <submittedName>
        <fullName evidence="11">Endonuclease</fullName>
    </submittedName>
</protein>
<dbReference type="InterPro" id="IPR012319">
    <property type="entry name" value="FPG_cat"/>
</dbReference>
<evidence type="ECO:0000256" key="9">
    <source>
        <dbReference type="ARBA" id="ARBA00023295"/>
    </source>
</evidence>
<evidence type="ECO:0000313" key="11">
    <source>
        <dbReference type="EMBL" id="TKC08393.1"/>
    </source>
</evidence>
<keyword evidence="5" id="KW-0238">DNA-binding</keyword>
<evidence type="ECO:0000313" key="12">
    <source>
        <dbReference type="Proteomes" id="UP000309488"/>
    </source>
</evidence>
<name>A0A4U1CNV4_9SPHI</name>
<keyword evidence="3" id="KW-0227">DNA damage</keyword>
<accession>A0A4U1CNV4</accession>
<comment type="catalytic activity">
    <reaction evidence="1">
        <text>Hydrolysis of DNA containing ring-opened 7-methylguanine residues, releasing 2,6-diamino-4-hydroxy-5-(N-methyl)formamidopyrimidine.</text>
        <dbReference type="EC" id="3.2.2.23"/>
    </reaction>
</comment>
<sequence length="249" mass="29053">MPEGPSLVILRELVEELKLEGKEILKVTGNTKIAKERMLYQKVVGFKTWGKHFLICFDGFALRIHLMMFGSYRINDRKDVEPRIGFEFKNAELNFYTCSLEFIEGDLNKVYDWQVDIMSDDWDTKATIKKLKAEPESLVCDVLLNQQLFAGSGNIIKNEVLYRTELHPLNKISSLPAAKLKALVVNARAYAFDFLEWKRAYVLKKHWLIYGKKLCPKKHEVHKEELGKNKRITFFCPICQKRYKVKTSV</sequence>
<dbReference type="RefSeq" id="WP_136842397.1">
    <property type="nucleotide sequence ID" value="NZ_SWBR01000003.1"/>
</dbReference>
<evidence type="ECO:0000256" key="2">
    <source>
        <dbReference type="ARBA" id="ARBA00009409"/>
    </source>
</evidence>
<evidence type="ECO:0000259" key="10">
    <source>
        <dbReference type="PROSITE" id="PS51068"/>
    </source>
</evidence>
<dbReference type="GO" id="GO:0006284">
    <property type="term" value="P:base-excision repair"/>
    <property type="evidence" value="ECO:0007669"/>
    <property type="project" value="InterPro"/>
</dbReference>
<proteinExistence type="inferred from homology"/>
<dbReference type="GO" id="GO:0016829">
    <property type="term" value="F:lyase activity"/>
    <property type="evidence" value="ECO:0007669"/>
    <property type="project" value="UniProtKB-KW"/>
</dbReference>
<dbReference type="PROSITE" id="PS51068">
    <property type="entry name" value="FPG_CAT"/>
    <property type="match status" value="1"/>
</dbReference>
<keyword evidence="4" id="KW-0378">Hydrolase</keyword>
<dbReference type="Gene3D" id="1.10.8.50">
    <property type="match status" value="1"/>
</dbReference>
<feature type="domain" description="Formamidopyrimidine-DNA glycosylase catalytic" evidence="10">
    <location>
        <begin position="2"/>
        <end position="103"/>
    </location>
</feature>
<dbReference type="Gene3D" id="3.20.190.10">
    <property type="entry name" value="MutM-like, N-terminal"/>
    <property type="match status" value="1"/>
</dbReference>
<evidence type="ECO:0000256" key="5">
    <source>
        <dbReference type="ARBA" id="ARBA00023125"/>
    </source>
</evidence>
<organism evidence="11 12">
    <name type="scientific">Pedobacter polaris</name>
    <dbReference type="NCBI Taxonomy" id="2571273"/>
    <lineage>
        <taxon>Bacteria</taxon>
        <taxon>Pseudomonadati</taxon>
        <taxon>Bacteroidota</taxon>
        <taxon>Sphingobacteriia</taxon>
        <taxon>Sphingobacteriales</taxon>
        <taxon>Sphingobacteriaceae</taxon>
        <taxon>Pedobacter</taxon>
    </lineage>
</organism>
<gene>
    <name evidence="11" type="ORF">FA048_14660</name>
</gene>
<dbReference type="EMBL" id="SWBR01000003">
    <property type="protein sequence ID" value="TKC08393.1"/>
    <property type="molecule type" value="Genomic_DNA"/>
</dbReference>
<dbReference type="CDD" id="cd08974">
    <property type="entry name" value="BaFpgNei_N_2"/>
    <property type="match status" value="1"/>
</dbReference>
<reference evidence="11 12" key="1">
    <citation type="submission" date="2019-04" db="EMBL/GenBank/DDBJ databases">
        <title>Pedobacter sp. RP-3-22 sp. nov., isolated from Arctic soil.</title>
        <authorList>
            <person name="Dahal R.H."/>
            <person name="Kim D.-U."/>
        </authorList>
    </citation>
    <scope>NUCLEOTIDE SEQUENCE [LARGE SCALE GENOMIC DNA]</scope>
    <source>
        <strain evidence="11 12">RP-3-22</strain>
    </source>
</reference>
<keyword evidence="11" id="KW-0540">Nuclease</keyword>
<dbReference type="Pfam" id="PF06831">
    <property type="entry name" value="H2TH"/>
    <property type="match status" value="1"/>
</dbReference>
<dbReference type="GO" id="GO:0008270">
    <property type="term" value="F:zinc ion binding"/>
    <property type="evidence" value="ECO:0007669"/>
    <property type="project" value="InterPro"/>
</dbReference>
<evidence type="ECO:0000256" key="1">
    <source>
        <dbReference type="ARBA" id="ARBA00001668"/>
    </source>
</evidence>
<dbReference type="InterPro" id="IPR015886">
    <property type="entry name" value="H2TH_FPG"/>
</dbReference>
<dbReference type="GO" id="GO:0003906">
    <property type="term" value="F:DNA-(apurinic or apyrimidinic site) endonuclease activity"/>
    <property type="evidence" value="ECO:0007669"/>
    <property type="project" value="InterPro"/>
</dbReference>
<dbReference type="Proteomes" id="UP000309488">
    <property type="component" value="Unassembled WGS sequence"/>
</dbReference>
<dbReference type="SMART" id="SM01232">
    <property type="entry name" value="H2TH"/>
    <property type="match status" value="1"/>
</dbReference>
<keyword evidence="11" id="KW-0255">Endonuclease</keyword>
<keyword evidence="7" id="KW-0456">Lyase</keyword>